<evidence type="ECO:0000259" key="2">
    <source>
        <dbReference type="Pfam" id="PF14285"/>
    </source>
</evidence>
<sequence length="321" mass="36394">MKKKSIEDKFSLDIDAYFNGIEDPNNLNSQEYNEILKLGKTLVEQDFSKNSNKEAVFDRVLKNINENKGDNNMKKLNKKSYIAKIASVAAVGVISVSLVKPAFAREIADKIIKTISLGHISVVQVESSKVESMPVPEEFKGKIFDKHGNKIEIVTKENAEDMYTAKGEKIANLSNGKIITVEQEEKMRKEGMLELKDPNELSDYLSFEAKLPSYLPEGYKFERAELYKREDGSIGDKVIDLWFVNEKTEKTIYMQQRFACEEMKYADGTEGTVEEVKINGVDAVIIDDRSIDWEYNNVLYGLSGRGNISKDELIKIAESIK</sequence>
<dbReference type="Pfam" id="PF14285">
    <property type="entry name" value="DUF4367"/>
    <property type="match status" value="1"/>
</dbReference>
<dbReference type="PANTHER" id="PTHR37507">
    <property type="entry name" value="SPORULATION PROTEIN YDCC"/>
    <property type="match status" value="1"/>
</dbReference>
<dbReference type="PANTHER" id="PTHR37507:SF2">
    <property type="entry name" value="SPORULATION PROTEIN YDCC"/>
    <property type="match status" value="1"/>
</dbReference>
<dbReference type="Proteomes" id="UP000726170">
    <property type="component" value="Unassembled WGS sequence"/>
</dbReference>
<comment type="caution">
    <text evidence="3">The sequence shown here is derived from an EMBL/GenBank/DDBJ whole genome shotgun (WGS) entry which is preliminary data.</text>
</comment>
<evidence type="ECO:0000313" key="4">
    <source>
        <dbReference type="Proteomes" id="UP000726170"/>
    </source>
</evidence>
<protein>
    <submittedName>
        <fullName evidence="3">DUF4367 domain-containing protein</fullName>
    </submittedName>
</protein>
<keyword evidence="4" id="KW-1185">Reference proteome</keyword>
<keyword evidence="1" id="KW-0472">Membrane</keyword>
<name>A0ABS6EKK5_9CLOT</name>
<keyword evidence="1" id="KW-0812">Transmembrane</keyword>
<dbReference type="InterPro" id="IPR025377">
    <property type="entry name" value="DUF4367"/>
</dbReference>
<keyword evidence="1" id="KW-1133">Transmembrane helix</keyword>
<dbReference type="InterPro" id="IPR052944">
    <property type="entry name" value="Sporulation_related"/>
</dbReference>
<dbReference type="RefSeq" id="WP_216440322.1">
    <property type="nucleotide sequence ID" value="NZ_JAHLQF010000004.1"/>
</dbReference>
<evidence type="ECO:0000313" key="3">
    <source>
        <dbReference type="EMBL" id="MBU5485747.1"/>
    </source>
</evidence>
<feature type="domain" description="DUF4367" evidence="2">
    <location>
        <begin position="212"/>
        <end position="320"/>
    </location>
</feature>
<reference evidence="3 4" key="1">
    <citation type="submission" date="2021-06" db="EMBL/GenBank/DDBJ databases">
        <authorList>
            <person name="Sun Q."/>
            <person name="Li D."/>
        </authorList>
    </citation>
    <scope>NUCLEOTIDE SEQUENCE [LARGE SCALE GENOMIC DNA]</scope>
    <source>
        <strain evidence="3 4">MSJ-11</strain>
    </source>
</reference>
<dbReference type="EMBL" id="JAHLQF010000004">
    <property type="protein sequence ID" value="MBU5485747.1"/>
    <property type="molecule type" value="Genomic_DNA"/>
</dbReference>
<feature type="transmembrane region" description="Helical" evidence="1">
    <location>
        <begin position="81"/>
        <end position="99"/>
    </location>
</feature>
<organism evidence="3 4">
    <name type="scientific">Clostridium mobile</name>
    <dbReference type="NCBI Taxonomy" id="2841512"/>
    <lineage>
        <taxon>Bacteria</taxon>
        <taxon>Bacillati</taxon>
        <taxon>Bacillota</taxon>
        <taxon>Clostridia</taxon>
        <taxon>Eubacteriales</taxon>
        <taxon>Clostridiaceae</taxon>
        <taxon>Clostridium</taxon>
    </lineage>
</organism>
<evidence type="ECO:0000256" key="1">
    <source>
        <dbReference type="SAM" id="Phobius"/>
    </source>
</evidence>
<proteinExistence type="predicted"/>
<accession>A0ABS6EKK5</accession>
<gene>
    <name evidence="3" type="ORF">KQI86_15615</name>
</gene>